<dbReference type="Pfam" id="PF04085">
    <property type="entry name" value="MreC"/>
    <property type="match status" value="1"/>
</dbReference>
<protein>
    <recommendedName>
        <fullName evidence="2 5">Cell shape-determining protein MreC</fullName>
    </recommendedName>
    <alternativeName>
        <fullName evidence="4 5">Cell shape protein MreC</fullName>
    </alternativeName>
</protein>
<keyword evidence="6" id="KW-0175">Coiled coil</keyword>
<dbReference type="PANTHER" id="PTHR34138">
    <property type="entry name" value="CELL SHAPE-DETERMINING PROTEIN MREC"/>
    <property type="match status" value="1"/>
</dbReference>
<reference evidence="8 9" key="1">
    <citation type="submission" date="2021-05" db="EMBL/GenBank/DDBJ databases">
        <title>Roseococcus sp. XZZS9, whole genome shotgun sequencing project.</title>
        <authorList>
            <person name="Zhao G."/>
            <person name="Shen L."/>
        </authorList>
    </citation>
    <scope>NUCLEOTIDE SEQUENCE [LARGE SCALE GENOMIC DNA]</scope>
    <source>
        <strain evidence="8 9">XZZS9</strain>
    </source>
</reference>
<name>A0ABS5QKE8_9PROT</name>
<gene>
    <name evidence="8" type="primary">mreC</name>
    <name evidence="8" type="ORF">KHU32_19030</name>
</gene>
<dbReference type="RefSeq" id="WP_213671750.1">
    <property type="nucleotide sequence ID" value="NZ_JAHCDA010000004.1"/>
</dbReference>
<dbReference type="Gene3D" id="2.40.10.350">
    <property type="entry name" value="Rod shape-determining protein MreC, domain 2"/>
    <property type="match status" value="1"/>
</dbReference>
<accession>A0ABS5QKE8</accession>
<evidence type="ECO:0000313" key="9">
    <source>
        <dbReference type="Proteomes" id="UP000766336"/>
    </source>
</evidence>
<feature type="domain" description="Rod shape-determining protein MreC beta-barrel core" evidence="7">
    <location>
        <begin position="126"/>
        <end position="262"/>
    </location>
</feature>
<evidence type="ECO:0000256" key="2">
    <source>
        <dbReference type="ARBA" id="ARBA00013855"/>
    </source>
</evidence>
<evidence type="ECO:0000256" key="1">
    <source>
        <dbReference type="ARBA" id="ARBA00009369"/>
    </source>
</evidence>
<dbReference type="InterPro" id="IPR042177">
    <property type="entry name" value="Cell/Rod_1"/>
</dbReference>
<dbReference type="PANTHER" id="PTHR34138:SF1">
    <property type="entry name" value="CELL SHAPE-DETERMINING PROTEIN MREC"/>
    <property type="match status" value="1"/>
</dbReference>
<organism evidence="8 9">
    <name type="scientific">Roseococcus pinisoli</name>
    <dbReference type="NCBI Taxonomy" id="2835040"/>
    <lineage>
        <taxon>Bacteria</taxon>
        <taxon>Pseudomonadati</taxon>
        <taxon>Pseudomonadota</taxon>
        <taxon>Alphaproteobacteria</taxon>
        <taxon>Acetobacterales</taxon>
        <taxon>Roseomonadaceae</taxon>
        <taxon>Roseococcus</taxon>
    </lineage>
</organism>
<feature type="coiled-coil region" evidence="6">
    <location>
        <begin position="83"/>
        <end position="110"/>
    </location>
</feature>
<proteinExistence type="inferred from homology"/>
<dbReference type="Proteomes" id="UP000766336">
    <property type="component" value="Unassembled WGS sequence"/>
</dbReference>
<dbReference type="PIRSF" id="PIRSF038471">
    <property type="entry name" value="MreC"/>
    <property type="match status" value="1"/>
</dbReference>
<comment type="function">
    <text evidence="5">Involved in formation and maintenance of cell shape.</text>
</comment>
<dbReference type="Gene3D" id="2.40.10.340">
    <property type="entry name" value="Rod shape-determining protein MreC, domain 1"/>
    <property type="match status" value="1"/>
</dbReference>
<evidence type="ECO:0000313" key="8">
    <source>
        <dbReference type="EMBL" id="MBS7813048.1"/>
    </source>
</evidence>
<evidence type="ECO:0000256" key="5">
    <source>
        <dbReference type="PIRNR" id="PIRNR038471"/>
    </source>
</evidence>
<sequence>MIRLSIPLRQALTRLSLPVLIAAAFGAMLLGKADALLIERSRMAIADALSPIWGAVRQPVSAVRDTVTEIGTLWTMRTENARLVEENERLRRWQATALALEAENALLRRQLTWVPEPAPQYRTARVVADAGGTYARAVLLAAGPQHSIRKGQIALDERGFAGRVTEVGSRSARVLLATDINSRIPVTLEGSRARAIMVGSNTARPRLQHWPEGVTPREGDRVVTSAQAGAFPAGLPVGVVRWSESGAAEVELFAQLDRLDVLRLFDFGLSGILPPEAVARPEPRPSGRR</sequence>
<dbReference type="InterPro" id="IPR042175">
    <property type="entry name" value="Cell/Rod_MreC_2"/>
</dbReference>
<keyword evidence="3 5" id="KW-0133">Cell shape</keyword>
<dbReference type="NCBIfam" id="NF010512">
    <property type="entry name" value="PRK13922.12-1"/>
    <property type="match status" value="1"/>
</dbReference>
<dbReference type="InterPro" id="IPR055342">
    <property type="entry name" value="MreC_beta-barrel_core"/>
</dbReference>
<comment type="caution">
    <text evidence="8">The sequence shown here is derived from an EMBL/GenBank/DDBJ whole genome shotgun (WGS) entry which is preliminary data.</text>
</comment>
<dbReference type="EMBL" id="JAHCDA010000004">
    <property type="protein sequence ID" value="MBS7813048.1"/>
    <property type="molecule type" value="Genomic_DNA"/>
</dbReference>
<dbReference type="InterPro" id="IPR007221">
    <property type="entry name" value="MreC"/>
</dbReference>
<evidence type="ECO:0000256" key="3">
    <source>
        <dbReference type="ARBA" id="ARBA00022960"/>
    </source>
</evidence>
<evidence type="ECO:0000259" key="7">
    <source>
        <dbReference type="Pfam" id="PF04085"/>
    </source>
</evidence>
<evidence type="ECO:0000256" key="4">
    <source>
        <dbReference type="ARBA" id="ARBA00032089"/>
    </source>
</evidence>
<evidence type="ECO:0000256" key="6">
    <source>
        <dbReference type="SAM" id="Coils"/>
    </source>
</evidence>
<keyword evidence="9" id="KW-1185">Reference proteome</keyword>
<comment type="similarity">
    <text evidence="1 5">Belongs to the MreC family.</text>
</comment>